<dbReference type="Proteomes" id="UP000559256">
    <property type="component" value="Unassembled WGS sequence"/>
</dbReference>
<dbReference type="PANTHER" id="PTHR13362">
    <property type="entry name" value="MITOCHONDRIAL RIBOSOMAL PROTEIN S33"/>
    <property type="match status" value="1"/>
</dbReference>
<evidence type="ECO:0000256" key="3">
    <source>
        <dbReference type="ARBA" id="ARBA00022980"/>
    </source>
</evidence>
<proteinExistence type="inferred from homology"/>
<evidence type="ECO:0000313" key="8">
    <source>
        <dbReference type="EMBL" id="KAF5372974.1"/>
    </source>
</evidence>
<evidence type="ECO:0000256" key="7">
    <source>
        <dbReference type="SAM" id="Phobius"/>
    </source>
</evidence>
<comment type="similarity">
    <text evidence="2">Belongs to the mitochondrion-specific ribosomal protein mS33 family.</text>
</comment>
<feature type="transmembrane region" description="Helical" evidence="7">
    <location>
        <begin position="160"/>
        <end position="184"/>
    </location>
</feature>
<dbReference type="GO" id="GO:0005840">
    <property type="term" value="C:ribosome"/>
    <property type="evidence" value="ECO:0007669"/>
    <property type="project" value="UniProtKB-KW"/>
</dbReference>
<gene>
    <name evidence="8" type="ORF">D9758_001615</name>
</gene>
<name>A0A8H5GXV3_9AGAR</name>
<dbReference type="EMBL" id="JAACJM010000004">
    <property type="protein sequence ID" value="KAF5372974.1"/>
    <property type="molecule type" value="Genomic_DNA"/>
</dbReference>
<keyword evidence="3" id="KW-0689">Ribosomal protein</keyword>
<evidence type="ECO:0000256" key="5">
    <source>
        <dbReference type="ARBA" id="ARBA00023274"/>
    </source>
</evidence>
<dbReference type="PANTHER" id="PTHR13362:SF2">
    <property type="entry name" value="SMALL RIBOSOMAL SUBUNIT PROTEIN MS33"/>
    <property type="match status" value="1"/>
</dbReference>
<dbReference type="AlphaFoldDB" id="A0A8H5GXV3"/>
<keyword evidence="7" id="KW-1133">Transmembrane helix</keyword>
<evidence type="ECO:0000256" key="4">
    <source>
        <dbReference type="ARBA" id="ARBA00023128"/>
    </source>
</evidence>
<evidence type="ECO:0000256" key="1">
    <source>
        <dbReference type="ARBA" id="ARBA00004173"/>
    </source>
</evidence>
<keyword evidence="4" id="KW-0496">Mitochondrion</keyword>
<comment type="caution">
    <text evidence="8">The sequence shown here is derived from an EMBL/GenBank/DDBJ whole genome shotgun (WGS) entry which is preliminary data.</text>
</comment>
<comment type="subcellular location">
    <subcellularLocation>
        <location evidence="1">Mitochondrion</location>
    </subcellularLocation>
</comment>
<dbReference type="GO" id="GO:1990904">
    <property type="term" value="C:ribonucleoprotein complex"/>
    <property type="evidence" value="ECO:0007669"/>
    <property type="project" value="UniProtKB-KW"/>
</dbReference>
<accession>A0A8H5GXV3</accession>
<sequence length="224" mass="25478">MSIVLPSRIAKLNRLRCTVFQTIYNPTSIRTGAKYLRARLRGPSMMDYYPPVLNLSKVAREYPELEIWNEDEEQRFRDVEDRKKRGKGAPKKARTKGMVLHFYCMDLTHYVFLRGRKAGPKKEINATAPPWPLATIIPFDLVHPRITVATSSPSSARFSLLIVSVALLFIRMALAWPLAIYTWVATLDSVIFLKDGNKEVLIALHVDVLGQKTIPGLARTRLES</sequence>
<evidence type="ECO:0000256" key="6">
    <source>
        <dbReference type="ARBA" id="ARBA00035132"/>
    </source>
</evidence>
<dbReference type="InterPro" id="IPR013219">
    <property type="entry name" value="Ribosomal_mS33"/>
</dbReference>
<protein>
    <recommendedName>
        <fullName evidence="6">Small ribosomal subunit protein mS33</fullName>
    </recommendedName>
</protein>
<keyword evidence="5" id="KW-0687">Ribonucleoprotein</keyword>
<evidence type="ECO:0000256" key="2">
    <source>
        <dbReference type="ARBA" id="ARBA00008970"/>
    </source>
</evidence>
<keyword evidence="9" id="KW-1185">Reference proteome</keyword>
<evidence type="ECO:0000313" key="9">
    <source>
        <dbReference type="Proteomes" id="UP000559256"/>
    </source>
</evidence>
<dbReference type="GO" id="GO:0005739">
    <property type="term" value="C:mitochondrion"/>
    <property type="evidence" value="ECO:0007669"/>
    <property type="project" value="UniProtKB-SubCell"/>
</dbReference>
<dbReference type="Pfam" id="PF08293">
    <property type="entry name" value="MRP-S33"/>
    <property type="match status" value="1"/>
</dbReference>
<reference evidence="8 9" key="1">
    <citation type="journal article" date="2020" name="ISME J.">
        <title>Uncovering the hidden diversity of litter-decomposition mechanisms in mushroom-forming fungi.</title>
        <authorList>
            <person name="Floudas D."/>
            <person name="Bentzer J."/>
            <person name="Ahren D."/>
            <person name="Johansson T."/>
            <person name="Persson P."/>
            <person name="Tunlid A."/>
        </authorList>
    </citation>
    <scope>NUCLEOTIDE SEQUENCE [LARGE SCALE GENOMIC DNA]</scope>
    <source>
        <strain evidence="8 9">CBS 291.85</strain>
    </source>
</reference>
<keyword evidence="7" id="KW-0812">Transmembrane</keyword>
<keyword evidence="7" id="KW-0472">Membrane</keyword>
<organism evidence="8 9">
    <name type="scientific">Tetrapyrgos nigripes</name>
    <dbReference type="NCBI Taxonomy" id="182062"/>
    <lineage>
        <taxon>Eukaryota</taxon>
        <taxon>Fungi</taxon>
        <taxon>Dikarya</taxon>
        <taxon>Basidiomycota</taxon>
        <taxon>Agaricomycotina</taxon>
        <taxon>Agaricomycetes</taxon>
        <taxon>Agaricomycetidae</taxon>
        <taxon>Agaricales</taxon>
        <taxon>Marasmiineae</taxon>
        <taxon>Marasmiaceae</taxon>
        <taxon>Tetrapyrgos</taxon>
    </lineage>
</organism>
<dbReference type="OrthoDB" id="2257454at2759"/>